<feature type="compositionally biased region" description="Low complexity" evidence="15">
    <location>
        <begin position="245"/>
        <end position="270"/>
    </location>
</feature>
<dbReference type="CDD" id="cd18667">
    <property type="entry name" value="CD1_tandem_CHD3-4_like"/>
    <property type="match status" value="1"/>
</dbReference>
<keyword evidence="2" id="KW-0597">Phosphoprotein</keyword>
<dbReference type="PANTHER" id="PTHR45623:SF17">
    <property type="entry name" value="CHROMODOMAIN-HELICASE-DNA-BINDING PROTEIN 3-RELATED"/>
    <property type="match status" value="1"/>
</dbReference>
<dbReference type="Gene3D" id="3.40.50.300">
    <property type="entry name" value="P-loop containing nucleotide triphosphate hydrolases"/>
    <property type="match status" value="1"/>
</dbReference>
<dbReference type="GO" id="GO:0042393">
    <property type="term" value="F:histone binding"/>
    <property type="evidence" value="ECO:0007669"/>
    <property type="project" value="TreeGrafter"/>
</dbReference>
<dbReference type="GO" id="GO:0016887">
    <property type="term" value="F:ATP hydrolysis activity"/>
    <property type="evidence" value="ECO:0007669"/>
    <property type="project" value="TreeGrafter"/>
</dbReference>
<dbReference type="InterPro" id="IPR000953">
    <property type="entry name" value="Chromo/chromo_shadow_dom"/>
</dbReference>
<dbReference type="GO" id="GO:0003677">
    <property type="term" value="F:DNA binding"/>
    <property type="evidence" value="ECO:0007669"/>
    <property type="project" value="UniProtKB-KW"/>
</dbReference>
<evidence type="ECO:0000256" key="4">
    <source>
        <dbReference type="ARBA" id="ARBA00022737"/>
    </source>
</evidence>
<dbReference type="InterPro" id="IPR019786">
    <property type="entry name" value="Zinc_finger_PHD-type_CS"/>
</dbReference>
<dbReference type="PROSITE" id="PS50016">
    <property type="entry name" value="ZF_PHD_2"/>
    <property type="match status" value="1"/>
</dbReference>
<evidence type="ECO:0000256" key="7">
    <source>
        <dbReference type="ARBA" id="ARBA00022801"/>
    </source>
</evidence>
<dbReference type="PROSITE" id="PS00690">
    <property type="entry name" value="DEAH_ATP_HELICASE"/>
    <property type="match status" value="1"/>
</dbReference>
<dbReference type="PROSITE" id="PS51194">
    <property type="entry name" value="HELICASE_CTER"/>
    <property type="match status" value="1"/>
</dbReference>
<dbReference type="GO" id="GO:0140658">
    <property type="term" value="F:ATP-dependent chromatin remodeler activity"/>
    <property type="evidence" value="ECO:0007669"/>
    <property type="project" value="TreeGrafter"/>
</dbReference>
<evidence type="ECO:0000259" key="19">
    <source>
        <dbReference type="PROSITE" id="PS51194"/>
    </source>
</evidence>
<dbReference type="InterPro" id="IPR001650">
    <property type="entry name" value="Helicase_C-like"/>
</dbReference>
<keyword evidence="20" id="KW-1185">Reference proteome</keyword>
<keyword evidence="8" id="KW-0862">Zinc</keyword>
<evidence type="ECO:0000256" key="13">
    <source>
        <dbReference type="ARBA" id="ARBA00023242"/>
    </source>
</evidence>
<evidence type="ECO:0000256" key="5">
    <source>
        <dbReference type="ARBA" id="ARBA00022741"/>
    </source>
</evidence>
<keyword evidence="12" id="KW-0804">Transcription</keyword>
<evidence type="ECO:0000259" key="16">
    <source>
        <dbReference type="PROSITE" id="PS50013"/>
    </source>
</evidence>
<dbReference type="InterPro" id="IPR001965">
    <property type="entry name" value="Znf_PHD"/>
</dbReference>
<feature type="compositionally biased region" description="Basic and acidic residues" evidence="15">
    <location>
        <begin position="290"/>
        <end position="306"/>
    </location>
</feature>
<reference evidence="21" key="1">
    <citation type="submission" date="2016-11" db="UniProtKB">
        <authorList>
            <consortium name="WormBaseParasite"/>
        </authorList>
    </citation>
    <scope>IDENTIFICATION</scope>
</reference>
<dbReference type="Gene3D" id="2.40.50.40">
    <property type="match status" value="2"/>
</dbReference>
<dbReference type="CDD" id="cd18793">
    <property type="entry name" value="SF2_C_SNF"/>
    <property type="match status" value="1"/>
</dbReference>
<dbReference type="InterPro" id="IPR023779">
    <property type="entry name" value="Chromodomain_CS"/>
</dbReference>
<keyword evidence="7" id="KW-0378">Hydrolase</keyword>
<dbReference type="InterPro" id="IPR049730">
    <property type="entry name" value="SNF2/RAD54-like_C"/>
</dbReference>
<evidence type="ECO:0000256" key="6">
    <source>
        <dbReference type="ARBA" id="ARBA00022771"/>
    </source>
</evidence>
<evidence type="ECO:0000256" key="14">
    <source>
        <dbReference type="PROSITE-ProRule" id="PRU00146"/>
    </source>
</evidence>
<evidence type="ECO:0000256" key="11">
    <source>
        <dbReference type="ARBA" id="ARBA00023125"/>
    </source>
</evidence>
<feature type="domain" description="Chromo" evidence="16">
    <location>
        <begin position="721"/>
        <end position="771"/>
    </location>
</feature>
<feature type="compositionally biased region" description="Basic and acidic residues" evidence="15">
    <location>
        <begin position="25"/>
        <end position="43"/>
    </location>
</feature>
<dbReference type="InterPro" id="IPR038718">
    <property type="entry name" value="SNF2-like_sf"/>
</dbReference>
<evidence type="ECO:0000259" key="17">
    <source>
        <dbReference type="PROSITE" id="PS50016"/>
    </source>
</evidence>
<evidence type="ECO:0000256" key="1">
    <source>
        <dbReference type="ARBA" id="ARBA00004123"/>
    </source>
</evidence>
<evidence type="ECO:0000256" key="8">
    <source>
        <dbReference type="ARBA" id="ARBA00022833"/>
    </source>
</evidence>
<evidence type="ECO:0000256" key="12">
    <source>
        <dbReference type="ARBA" id="ARBA00023163"/>
    </source>
</evidence>
<dbReference type="CDD" id="cd18662">
    <property type="entry name" value="CD2_tandem_CHD3-4_like"/>
    <property type="match status" value="1"/>
</dbReference>
<keyword evidence="3" id="KW-0479">Metal-binding</keyword>
<feature type="compositionally biased region" description="Basic residues" evidence="15">
    <location>
        <begin position="58"/>
        <end position="71"/>
    </location>
</feature>
<keyword evidence="4" id="KW-0677">Repeat</keyword>
<dbReference type="PROSITE" id="PS00598">
    <property type="entry name" value="CHROMO_1"/>
    <property type="match status" value="1"/>
</dbReference>
<feature type="compositionally biased region" description="Low complexity" evidence="15">
    <location>
        <begin position="214"/>
        <end position="228"/>
    </location>
</feature>
<evidence type="ECO:0000256" key="15">
    <source>
        <dbReference type="SAM" id="MobiDB-lite"/>
    </source>
</evidence>
<dbReference type="PROSITE" id="PS01359">
    <property type="entry name" value="ZF_PHD_1"/>
    <property type="match status" value="1"/>
</dbReference>
<dbReference type="InterPro" id="IPR000330">
    <property type="entry name" value="SNF2_N"/>
</dbReference>
<dbReference type="CDD" id="cd15531">
    <property type="entry name" value="PHD1_CHD_II"/>
    <property type="match status" value="1"/>
</dbReference>
<evidence type="ECO:0000256" key="9">
    <source>
        <dbReference type="ARBA" id="ARBA00022840"/>
    </source>
</evidence>
<organism evidence="20 21">
    <name type="scientific">Macrostomum lignano</name>
    <dbReference type="NCBI Taxonomy" id="282301"/>
    <lineage>
        <taxon>Eukaryota</taxon>
        <taxon>Metazoa</taxon>
        <taxon>Spiralia</taxon>
        <taxon>Lophotrochozoa</taxon>
        <taxon>Platyhelminthes</taxon>
        <taxon>Rhabditophora</taxon>
        <taxon>Macrostomorpha</taxon>
        <taxon>Macrostomida</taxon>
        <taxon>Macrostomidae</taxon>
        <taxon>Macrostomum</taxon>
    </lineage>
</organism>
<dbReference type="Pfam" id="PF00628">
    <property type="entry name" value="PHD"/>
    <property type="match status" value="2"/>
</dbReference>
<dbReference type="InterPro" id="IPR019787">
    <property type="entry name" value="Znf_PHD-finger"/>
</dbReference>
<feature type="domain" description="Helicase C-terminal" evidence="19">
    <location>
        <begin position="1224"/>
        <end position="1388"/>
    </location>
</feature>
<keyword evidence="9" id="KW-0067">ATP-binding</keyword>
<feature type="region of interest" description="Disordered" evidence="15">
    <location>
        <begin position="157"/>
        <end position="339"/>
    </location>
</feature>
<feature type="compositionally biased region" description="Basic and acidic residues" evidence="15">
    <location>
        <begin position="803"/>
        <end position="817"/>
    </location>
</feature>
<keyword evidence="6 14" id="KW-0863">Zinc-finger</keyword>
<dbReference type="Proteomes" id="UP000095280">
    <property type="component" value="Unplaced"/>
</dbReference>
<dbReference type="InterPro" id="IPR023780">
    <property type="entry name" value="Chromo_domain"/>
</dbReference>
<protein>
    <submittedName>
        <fullName evidence="21">DNA helicase</fullName>
    </submittedName>
</protein>
<dbReference type="InterPro" id="IPR013083">
    <property type="entry name" value="Znf_RING/FYVE/PHD"/>
</dbReference>
<dbReference type="InterPro" id="IPR016197">
    <property type="entry name" value="Chromo-like_dom_sf"/>
</dbReference>
<feature type="compositionally biased region" description="Low complexity" evidence="15">
    <location>
        <begin position="163"/>
        <end position="173"/>
    </location>
</feature>
<proteinExistence type="predicted"/>
<dbReference type="Gene3D" id="3.40.50.10810">
    <property type="entry name" value="Tandem AAA-ATPase domain"/>
    <property type="match status" value="2"/>
</dbReference>
<dbReference type="Pfam" id="PF08073">
    <property type="entry name" value="CHDNT"/>
    <property type="match status" value="1"/>
</dbReference>
<feature type="compositionally biased region" description="Low complexity" evidence="15">
    <location>
        <begin position="312"/>
        <end position="325"/>
    </location>
</feature>
<dbReference type="SMART" id="SM00487">
    <property type="entry name" value="DEXDc"/>
    <property type="match status" value="1"/>
</dbReference>
<dbReference type="InterPro" id="IPR027417">
    <property type="entry name" value="P-loop_NTPase"/>
</dbReference>
<keyword evidence="10" id="KW-0805">Transcription regulation</keyword>
<dbReference type="Pfam" id="PF00385">
    <property type="entry name" value="Chromo"/>
    <property type="match status" value="1"/>
</dbReference>
<dbReference type="FunFam" id="3.30.40.10:FF:000001">
    <property type="entry name" value="chromodomain-helicase-DNA-binding protein 3 isoform X1"/>
    <property type="match status" value="1"/>
</dbReference>
<dbReference type="InterPro" id="IPR014001">
    <property type="entry name" value="Helicase_ATP-bd"/>
</dbReference>
<dbReference type="InterPro" id="IPR012958">
    <property type="entry name" value="CHD_N"/>
</dbReference>
<comment type="subcellular location">
    <subcellularLocation>
        <location evidence="1">Nucleus</location>
    </subcellularLocation>
</comment>
<feature type="region of interest" description="Disordered" evidence="15">
    <location>
        <begin position="787"/>
        <end position="823"/>
    </location>
</feature>
<sequence>MDADDLNESEMSVQDETTRRKRRSRGEGRESRSKRSKRAKQEIEFSDYEAASSAARTSSRRSTARQRSRRTKSVEEICEELEIQDVELSYTSENFENWTIQKLFNQYVQPLLEERNPEASKENIRTVLDAKWKEFASLNPYIPKDDLTDYTDEEIVDDEGEAAAEPAAPVAPAESKRGRKRKGRGGGGGGGGRRSSAAAPAPTADISGGLDSPSTETAAAEAATAATSAGGGSGLKIKISRQKKSAGSTSSGQAAAASTAAAASATPSSSTKKKRRRGGGGNNTSDEEFERQLEEAERAQEEEKEQRKSRKSAGGAAAKRATGSADHVRTTERFPGEDGYETDHQDYCDVCQAGGEIILCDTCPRAFHLVCLDPELEEAPSGRWSCPHCEKEGVQVGQEPAAEPEPKDHHQEFCSECRDDGDLILCDSCPQAFHLHCLNMKEAQDLKKGDDGPLLLQKQPLYMWRISAHAASKCAPVRASEAFRCAIVAPIPDSVTLLGANRLALREFSLTGFGPCWPAGASDRRCASSRTVGAAVSLPLDAIFLDSASTDGCNPSSWRCPAASQRCSRRCTFLLDAAASCQCCFAPEGDWHCPRCSCEPPKAKVESILTWRWVEPPSVNKLDELDHSHHVQAHLSKRPPKREFFVKFKGLSHWHDEWIPELQLEVHQANSWRAYWKKNDMDEPPVLDDGSVYRGREKDQPDDPHNLEDRFFKWGIRPEWLQIQRIINYRKTKSGDWYLIKWRDLSYEECTWENPEEIEIPNFERAIEEYFTMKKVLTGELAASLANKKPKKSGVGRPSSSSAKEEVSPDLAKKLPPEKPITNLKTSQWETQPAYLDETGGRLHPYQLEGVNWLRYSYGCGTDTILADEMGLGKTIQTIVFLYSLYKEGHTKGPFLVSVPLSTVINWEREFEFWAPDFYVVTYVGTKDSRGVIRENEMSYDQAAIRAGPKASRIRSGSQVKFHVLLTSYELISIDQATLNSVEWAALVVDEAHRLKNNQSKFFRVLSSYDINVPNDGMSLSWENSLPLMSMHFTNSMVTQTPAGLVILLEQLTPVGHLTPARRYKLLLTGTPLQNNLEELFHLLNFMSPGKFHDLQGFLDEFADISKEDQVKKLHEMLGAHMLRRLKSDVLKSMPSKSEFIVRVELSPMQKKYYKYILTRNYDALSSRGKTGCNQVSLLNIMMDLKKCCNHPYLFPSAAEEAPKRANGAYEGSQLVKACGKLELLERMLRKLRAEGHRVLVFSQMTKMLDILEDFCEHEQLKYERIDGAITGQLRQDAIDRFNNGESDSFVFLLSTRAGGLGINLATADTVIIYDSDWNPHNDIQAFSRAHRIGQANKVMIYRFVTRNTVEERVTQVAKKKMMLTHLVVRPGFGQKGGSAAMSKQELDDILRFGTAELFKDDNNEDSDKDRIVYDDETISRLLDRTQEGMEEKELALNDYLTSFK</sequence>
<accession>A0A1I8HJS6</accession>
<feature type="domain" description="Helicase ATP-binding" evidence="18">
    <location>
        <begin position="855"/>
        <end position="1090"/>
    </location>
</feature>
<evidence type="ECO:0000256" key="10">
    <source>
        <dbReference type="ARBA" id="ARBA00023015"/>
    </source>
</evidence>
<dbReference type="PROSITE" id="PS50013">
    <property type="entry name" value="CHROMO_2"/>
    <property type="match status" value="1"/>
</dbReference>
<dbReference type="GO" id="GO:0000785">
    <property type="term" value="C:chromatin"/>
    <property type="evidence" value="ECO:0007669"/>
    <property type="project" value="TreeGrafter"/>
</dbReference>
<dbReference type="SUPFAM" id="SSF54160">
    <property type="entry name" value="Chromo domain-like"/>
    <property type="match status" value="2"/>
</dbReference>
<dbReference type="GO" id="GO:0005524">
    <property type="term" value="F:ATP binding"/>
    <property type="evidence" value="ECO:0007669"/>
    <property type="project" value="UniProtKB-KW"/>
</dbReference>
<dbReference type="Gene3D" id="3.30.40.10">
    <property type="entry name" value="Zinc/RING finger domain, C3HC4 (zinc finger)"/>
    <property type="match status" value="2"/>
</dbReference>
<evidence type="ECO:0000259" key="18">
    <source>
        <dbReference type="PROSITE" id="PS51192"/>
    </source>
</evidence>
<feature type="domain" description="PHD-type" evidence="17">
    <location>
        <begin position="345"/>
        <end position="392"/>
    </location>
</feature>
<dbReference type="FunFam" id="3.40.50.300:FF:000015">
    <property type="entry name" value="chromodomain-helicase-DNA-binding protein 9 isoform X1"/>
    <property type="match status" value="1"/>
</dbReference>
<dbReference type="SMART" id="SM00249">
    <property type="entry name" value="PHD"/>
    <property type="match status" value="2"/>
</dbReference>
<evidence type="ECO:0000313" key="20">
    <source>
        <dbReference type="Proteomes" id="UP000095280"/>
    </source>
</evidence>
<dbReference type="Pfam" id="PF00271">
    <property type="entry name" value="Helicase_C"/>
    <property type="match status" value="1"/>
</dbReference>
<dbReference type="PANTHER" id="PTHR45623">
    <property type="entry name" value="CHROMODOMAIN-HELICASE-DNA-BINDING PROTEIN 3-RELATED-RELATED"/>
    <property type="match status" value="1"/>
</dbReference>
<keyword evidence="11" id="KW-0238">DNA-binding</keyword>
<dbReference type="SUPFAM" id="SSF57903">
    <property type="entry name" value="FYVE/PHD zinc finger"/>
    <property type="match status" value="2"/>
</dbReference>
<evidence type="ECO:0000256" key="3">
    <source>
        <dbReference type="ARBA" id="ARBA00022723"/>
    </source>
</evidence>
<feature type="compositionally biased region" description="Basic and acidic residues" evidence="15">
    <location>
        <begin position="326"/>
        <end position="339"/>
    </location>
</feature>
<dbReference type="GO" id="GO:0008270">
    <property type="term" value="F:zinc ion binding"/>
    <property type="evidence" value="ECO:0007669"/>
    <property type="project" value="UniProtKB-KW"/>
</dbReference>
<dbReference type="InterPro" id="IPR011011">
    <property type="entry name" value="Znf_FYVE_PHD"/>
</dbReference>
<dbReference type="GO" id="GO:0003682">
    <property type="term" value="F:chromatin binding"/>
    <property type="evidence" value="ECO:0007669"/>
    <property type="project" value="TreeGrafter"/>
</dbReference>
<feature type="region of interest" description="Disordered" evidence="15">
    <location>
        <begin position="1"/>
        <end position="74"/>
    </location>
</feature>
<evidence type="ECO:0000256" key="2">
    <source>
        <dbReference type="ARBA" id="ARBA00022553"/>
    </source>
</evidence>
<dbReference type="Pfam" id="PF00176">
    <property type="entry name" value="SNF2-rel_dom"/>
    <property type="match status" value="2"/>
</dbReference>
<dbReference type="InterPro" id="IPR002464">
    <property type="entry name" value="DNA/RNA_helicase_DEAH_CS"/>
</dbReference>
<keyword evidence="13" id="KW-0539">Nucleus</keyword>
<dbReference type="GO" id="GO:0005634">
    <property type="term" value="C:nucleus"/>
    <property type="evidence" value="ECO:0007669"/>
    <property type="project" value="UniProtKB-SubCell"/>
</dbReference>
<name>A0A1I8HJS6_9PLAT</name>
<evidence type="ECO:0000313" key="21">
    <source>
        <dbReference type="WBParaSite" id="maker-uti_cns_0006585-snap-gene-0.1-mRNA-1"/>
    </source>
</evidence>
<dbReference type="PROSITE" id="PS51192">
    <property type="entry name" value="HELICASE_ATP_BIND_1"/>
    <property type="match status" value="1"/>
</dbReference>
<dbReference type="WBParaSite" id="maker-uti_cns_0006585-snap-gene-0.1-mRNA-1">
    <property type="protein sequence ID" value="maker-uti_cns_0006585-snap-gene-0.1-mRNA-1"/>
    <property type="gene ID" value="maker-uti_cns_0006585-snap-gene-0.1"/>
</dbReference>
<dbReference type="SUPFAM" id="SSF52540">
    <property type="entry name" value="P-loop containing nucleoside triphosphate hydrolases"/>
    <property type="match status" value="2"/>
</dbReference>
<dbReference type="SMART" id="SM00298">
    <property type="entry name" value="CHROMO"/>
    <property type="match status" value="2"/>
</dbReference>
<keyword evidence="5" id="KW-0547">Nucleotide-binding</keyword>
<dbReference type="SMART" id="SM00490">
    <property type="entry name" value="HELICc"/>
    <property type="match status" value="1"/>
</dbReference>